<dbReference type="EMBL" id="JAIWYP010000007">
    <property type="protein sequence ID" value="KAH3792713.1"/>
    <property type="molecule type" value="Genomic_DNA"/>
</dbReference>
<accession>A0A9D4F681</accession>
<gene>
    <name evidence="7" type="ORF">DPMN_146212</name>
</gene>
<reference evidence="7" key="2">
    <citation type="submission" date="2020-11" db="EMBL/GenBank/DDBJ databases">
        <authorList>
            <person name="McCartney M.A."/>
            <person name="Auch B."/>
            <person name="Kono T."/>
            <person name="Mallez S."/>
            <person name="Becker A."/>
            <person name="Gohl D.M."/>
            <person name="Silverstein K.A.T."/>
            <person name="Koren S."/>
            <person name="Bechman K.B."/>
            <person name="Herman A."/>
            <person name="Abrahante J.E."/>
            <person name="Garbe J."/>
        </authorList>
    </citation>
    <scope>NUCLEOTIDE SEQUENCE</scope>
    <source>
        <strain evidence="7">Duluth1</strain>
        <tissue evidence="7">Whole animal</tissue>
    </source>
</reference>
<evidence type="ECO:0000256" key="3">
    <source>
        <dbReference type="ARBA" id="ARBA00023157"/>
    </source>
</evidence>
<feature type="domain" description="Sushi" evidence="6">
    <location>
        <begin position="17"/>
        <end position="76"/>
    </location>
</feature>
<dbReference type="CDD" id="cd00033">
    <property type="entry name" value="CCP"/>
    <property type="match status" value="2"/>
</dbReference>
<keyword evidence="1 5" id="KW-0768">Sushi</keyword>
<sequence length="169" mass="18742">MRCENGSWSASPVCLPAPCSQQPPHVHNGMRVFFGNQDGDQARYICFPGYRLAGINGTYLTCSLGHWVGGSPYCEEYYCPNPGSISHGKVLKKIDNTLIAPFESYIKRIKHGHKLVFQCHVGYTLKGPGGATCVDGVWQPPIADSEEICAVAIHPPFRNLWKPIRNKRL</sequence>
<evidence type="ECO:0000256" key="2">
    <source>
        <dbReference type="ARBA" id="ARBA00022737"/>
    </source>
</evidence>
<keyword evidence="8" id="KW-1185">Reference proteome</keyword>
<evidence type="ECO:0000313" key="8">
    <source>
        <dbReference type="Proteomes" id="UP000828390"/>
    </source>
</evidence>
<organism evidence="7 8">
    <name type="scientific">Dreissena polymorpha</name>
    <name type="common">Zebra mussel</name>
    <name type="synonym">Mytilus polymorpha</name>
    <dbReference type="NCBI Taxonomy" id="45954"/>
    <lineage>
        <taxon>Eukaryota</taxon>
        <taxon>Metazoa</taxon>
        <taxon>Spiralia</taxon>
        <taxon>Lophotrochozoa</taxon>
        <taxon>Mollusca</taxon>
        <taxon>Bivalvia</taxon>
        <taxon>Autobranchia</taxon>
        <taxon>Heteroconchia</taxon>
        <taxon>Euheterodonta</taxon>
        <taxon>Imparidentia</taxon>
        <taxon>Neoheterodontei</taxon>
        <taxon>Myida</taxon>
        <taxon>Dreissenoidea</taxon>
        <taxon>Dreissenidae</taxon>
        <taxon>Dreissena</taxon>
    </lineage>
</organism>
<evidence type="ECO:0000256" key="1">
    <source>
        <dbReference type="ARBA" id="ARBA00022659"/>
    </source>
</evidence>
<dbReference type="InterPro" id="IPR035976">
    <property type="entry name" value="Sushi/SCR/CCP_sf"/>
</dbReference>
<evidence type="ECO:0000259" key="6">
    <source>
        <dbReference type="PROSITE" id="PS50923"/>
    </source>
</evidence>
<dbReference type="Gene3D" id="2.10.70.10">
    <property type="entry name" value="Complement Module, domain 1"/>
    <property type="match status" value="2"/>
</dbReference>
<dbReference type="SMART" id="SM00032">
    <property type="entry name" value="CCP"/>
    <property type="match status" value="2"/>
</dbReference>
<evidence type="ECO:0000256" key="5">
    <source>
        <dbReference type="PROSITE-ProRule" id="PRU00302"/>
    </source>
</evidence>
<feature type="domain" description="Sushi" evidence="6">
    <location>
        <begin position="77"/>
        <end position="151"/>
    </location>
</feature>
<feature type="disulfide bond" evidence="5">
    <location>
        <begin position="19"/>
        <end position="62"/>
    </location>
</feature>
<keyword evidence="2" id="KW-0677">Repeat</keyword>
<evidence type="ECO:0000313" key="7">
    <source>
        <dbReference type="EMBL" id="KAH3792713.1"/>
    </source>
</evidence>
<dbReference type="Proteomes" id="UP000828390">
    <property type="component" value="Unassembled WGS sequence"/>
</dbReference>
<proteinExistence type="predicted"/>
<comment type="caution">
    <text evidence="5">Lacks conserved residue(s) required for the propagation of feature annotation.</text>
</comment>
<keyword evidence="3 5" id="KW-1015">Disulfide bond</keyword>
<dbReference type="InterPro" id="IPR050350">
    <property type="entry name" value="Compl-Cell_Adhes-Reg"/>
</dbReference>
<dbReference type="AlphaFoldDB" id="A0A9D4F681"/>
<dbReference type="PROSITE" id="PS50923">
    <property type="entry name" value="SUSHI"/>
    <property type="match status" value="2"/>
</dbReference>
<dbReference type="PANTHER" id="PTHR19325:SF575">
    <property type="entry name" value="LOCOMOTION-RELATED PROTEIN HIKARU GENKI"/>
    <property type="match status" value="1"/>
</dbReference>
<dbReference type="SUPFAM" id="SSF57535">
    <property type="entry name" value="Complement control module/SCR domain"/>
    <property type="match status" value="2"/>
</dbReference>
<keyword evidence="4" id="KW-0325">Glycoprotein</keyword>
<dbReference type="PANTHER" id="PTHR19325">
    <property type="entry name" value="COMPLEMENT COMPONENT-RELATED SUSHI DOMAIN-CONTAINING"/>
    <property type="match status" value="1"/>
</dbReference>
<comment type="caution">
    <text evidence="7">The sequence shown here is derived from an EMBL/GenBank/DDBJ whole genome shotgun (WGS) entry which is preliminary data.</text>
</comment>
<dbReference type="Pfam" id="PF00084">
    <property type="entry name" value="Sushi"/>
    <property type="match status" value="2"/>
</dbReference>
<reference evidence="7" key="1">
    <citation type="journal article" date="2019" name="bioRxiv">
        <title>The Genome of the Zebra Mussel, Dreissena polymorpha: A Resource for Invasive Species Research.</title>
        <authorList>
            <person name="McCartney M.A."/>
            <person name="Auch B."/>
            <person name="Kono T."/>
            <person name="Mallez S."/>
            <person name="Zhang Y."/>
            <person name="Obille A."/>
            <person name="Becker A."/>
            <person name="Abrahante J.E."/>
            <person name="Garbe J."/>
            <person name="Badalamenti J.P."/>
            <person name="Herman A."/>
            <person name="Mangelson H."/>
            <person name="Liachko I."/>
            <person name="Sullivan S."/>
            <person name="Sone E.D."/>
            <person name="Koren S."/>
            <person name="Silverstein K.A.T."/>
            <person name="Beckman K.B."/>
            <person name="Gohl D.M."/>
        </authorList>
    </citation>
    <scope>NUCLEOTIDE SEQUENCE</scope>
    <source>
        <strain evidence="7">Duluth1</strain>
        <tissue evidence="7">Whole animal</tissue>
    </source>
</reference>
<dbReference type="InterPro" id="IPR000436">
    <property type="entry name" value="Sushi_SCR_CCP_dom"/>
</dbReference>
<name>A0A9D4F681_DREPO</name>
<evidence type="ECO:0000256" key="4">
    <source>
        <dbReference type="ARBA" id="ARBA00023180"/>
    </source>
</evidence>
<protein>
    <recommendedName>
        <fullName evidence="6">Sushi domain-containing protein</fullName>
    </recommendedName>
</protein>